<organism evidence="1 2">
    <name type="scientific">Blyttiomyces helicus</name>
    <dbReference type="NCBI Taxonomy" id="388810"/>
    <lineage>
        <taxon>Eukaryota</taxon>
        <taxon>Fungi</taxon>
        <taxon>Fungi incertae sedis</taxon>
        <taxon>Chytridiomycota</taxon>
        <taxon>Chytridiomycota incertae sedis</taxon>
        <taxon>Chytridiomycetes</taxon>
        <taxon>Chytridiomycetes incertae sedis</taxon>
        <taxon>Blyttiomyces</taxon>
    </lineage>
</organism>
<dbReference type="AlphaFoldDB" id="A0A4P9W2H3"/>
<dbReference type="EMBL" id="KZ999722">
    <property type="protein sequence ID" value="RKO84800.1"/>
    <property type="molecule type" value="Genomic_DNA"/>
</dbReference>
<gene>
    <name evidence="1" type="ORF">BDK51DRAFT_44176</name>
</gene>
<keyword evidence="2" id="KW-1185">Reference proteome</keyword>
<dbReference type="Proteomes" id="UP000269721">
    <property type="component" value="Unassembled WGS sequence"/>
</dbReference>
<accession>A0A4P9W2H3</accession>
<evidence type="ECO:0000313" key="1">
    <source>
        <dbReference type="EMBL" id="RKO84800.1"/>
    </source>
</evidence>
<name>A0A4P9W2H3_9FUNG</name>
<sequence length="88" mass="9655">MSSSTRSGAPDAADAMHDHLYTQAAMHFGDVIMPRNVSSLLAFKSSGGIMLDSQLRRLADLLEVKHGVKPDRHGAHRVSRRMQGMQLV</sequence>
<evidence type="ECO:0000313" key="2">
    <source>
        <dbReference type="Proteomes" id="UP000269721"/>
    </source>
</evidence>
<protein>
    <submittedName>
        <fullName evidence="1">Uncharacterized protein</fullName>
    </submittedName>
</protein>
<reference evidence="2" key="1">
    <citation type="journal article" date="2018" name="Nat. Microbiol.">
        <title>Leveraging single-cell genomics to expand the fungal tree of life.</title>
        <authorList>
            <person name="Ahrendt S.R."/>
            <person name="Quandt C.A."/>
            <person name="Ciobanu D."/>
            <person name="Clum A."/>
            <person name="Salamov A."/>
            <person name="Andreopoulos B."/>
            <person name="Cheng J.F."/>
            <person name="Woyke T."/>
            <person name="Pelin A."/>
            <person name="Henrissat B."/>
            <person name="Reynolds N.K."/>
            <person name="Benny G.L."/>
            <person name="Smith M.E."/>
            <person name="James T.Y."/>
            <person name="Grigoriev I.V."/>
        </authorList>
    </citation>
    <scope>NUCLEOTIDE SEQUENCE [LARGE SCALE GENOMIC DNA]</scope>
</reference>
<proteinExistence type="predicted"/>